<evidence type="ECO:0000313" key="11">
    <source>
        <dbReference type="Proteomes" id="UP000789342"/>
    </source>
</evidence>
<feature type="region of interest" description="Disordered" evidence="7">
    <location>
        <begin position="829"/>
        <end position="849"/>
    </location>
</feature>
<keyword evidence="6" id="KW-0539">Nucleus</keyword>
<dbReference type="Pfam" id="PF09270">
    <property type="entry name" value="BTD"/>
    <property type="match status" value="1"/>
</dbReference>
<evidence type="ECO:0000259" key="8">
    <source>
        <dbReference type="SMART" id="SM01267"/>
    </source>
</evidence>
<dbReference type="SMART" id="SM01267">
    <property type="entry name" value="LAG1_DNAbind"/>
    <property type="match status" value="1"/>
</dbReference>
<evidence type="ECO:0000313" key="10">
    <source>
        <dbReference type="EMBL" id="CAG8692600.1"/>
    </source>
</evidence>
<dbReference type="Gene3D" id="2.60.40.10">
    <property type="entry name" value="Immunoglobulins"/>
    <property type="match status" value="1"/>
</dbReference>
<evidence type="ECO:0000256" key="7">
    <source>
        <dbReference type="SAM" id="MobiDB-lite"/>
    </source>
</evidence>
<proteinExistence type="inferred from homology"/>
<name>A0A9N9EUH5_9GLOM</name>
<comment type="caution">
    <text evidence="10">The sequence shown here is derived from an EMBL/GenBank/DDBJ whole genome shotgun (WGS) entry which is preliminary data.</text>
</comment>
<protein>
    <submittedName>
        <fullName evidence="10">11068_t:CDS:1</fullName>
    </submittedName>
</protein>
<dbReference type="SUPFAM" id="SSF110217">
    <property type="entry name" value="DNA-binding protein LAG-1 (CSL)"/>
    <property type="match status" value="1"/>
</dbReference>
<feature type="non-terminal residue" evidence="10">
    <location>
        <position position="1118"/>
    </location>
</feature>
<dbReference type="InterPro" id="IPR036358">
    <property type="entry name" value="BTD_sf"/>
</dbReference>
<dbReference type="Gene3D" id="2.60.40.1450">
    <property type="entry name" value="LAG1, DNA binding domain"/>
    <property type="match status" value="1"/>
</dbReference>
<dbReference type="InterPro" id="IPR008967">
    <property type="entry name" value="p53-like_TF_DNA-bd_sf"/>
</dbReference>
<accession>A0A9N9EUH5</accession>
<reference evidence="10" key="1">
    <citation type="submission" date="2021-06" db="EMBL/GenBank/DDBJ databases">
        <authorList>
            <person name="Kallberg Y."/>
            <person name="Tangrot J."/>
            <person name="Rosling A."/>
        </authorList>
    </citation>
    <scope>NUCLEOTIDE SEQUENCE</scope>
    <source>
        <strain evidence="10">CL551</strain>
    </source>
</reference>
<dbReference type="SMART" id="SM01268">
    <property type="entry name" value="BTD"/>
    <property type="match status" value="1"/>
</dbReference>
<dbReference type="InterPro" id="IPR038007">
    <property type="entry name" value="RBP-Jkappa_IPT"/>
</dbReference>
<organism evidence="10 11">
    <name type="scientific">Acaulospora morrowiae</name>
    <dbReference type="NCBI Taxonomy" id="94023"/>
    <lineage>
        <taxon>Eukaryota</taxon>
        <taxon>Fungi</taxon>
        <taxon>Fungi incertae sedis</taxon>
        <taxon>Mucoromycota</taxon>
        <taxon>Glomeromycotina</taxon>
        <taxon>Glomeromycetes</taxon>
        <taxon>Diversisporales</taxon>
        <taxon>Acaulosporaceae</taxon>
        <taxon>Acaulospora</taxon>
    </lineage>
</organism>
<feature type="region of interest" description="Disordered" evidence="7">
    <location>
        <begin position="730"/>
        <end position="757"/>
    </location>
</feature>
<dbReference type="InterPro" id="IPR040159">
    <property type="entry name" value="CLS_fam"/>
</dbReference>
<feature type="compositionally biased region" description="Low complexity" evidence="7">
    <location>
        <begin position="188"/>
        <end position="198"/>
    </location>
</feature>
<feature type="non-terminal residue" evidence="10">
    <location>
        <position position="1"/>
    </location>
</feature>
<dbReference type="InterPro" id="IPR015350">
    <property type="entry name" value="Beta-trefoil_DNA-bd_dom"/>
</dbReference>
<keyword evidence="5" id="KW-0804">Transcription</keyword>
<dbReference type="FunFam" id="2.60.40.1450:FF:000003">
    <property type="entry name" value="Related to J kappa-recombination signal binding protein"/>
    <property type="match status" value="1"/>
</dbReference>
<dbReference type="InterPro" id="IPR014756">
    <property type="entry name" value="Ig_E-set"/>
</dbReference>
<dbReference type="GO" id="GO:0005634">
    <property type="term" value="C:nucleus"/>
    <property type="evidence" value="ECO:0007669"/>
    <property type="project" value="UniProtKB-SubCell"/>
</dbReference>
<dbReference type="Pfam" id="PF09271">
    <property type="entry name" value="LAG1-DNAbind"/>
    <property type="match status" value="1"/>
</dbReference>
<keyword evidence="4" id="KW-0238">DNA-binding</keyword>
<evidence type="ECO:0000256" key="5">
    <source>
        <dbReference type="ARBA" id="ARBA00023163"/>
    </source>
</evidence>
<evidence type="ECO:0000256" key="1">
    <source>
        <dbReference type="ARBA" id="ARBA00004123"/>
    </source>
</evidence>
<gene>
    <name evidence="10" type="ORF">AMORRO_LOCUS11704</name>
</gene>
<dbReference type="InterPro" id="IPR015351">
    <property type="entry name" value="RBP-J/Cbf11/Cbf12_DNA-bd"/>
</dbReference>
<dbReference type="OrthoDB" id="5600360at2759"/>
<sequence length="1118" mass="121368">KIKDMVHSPFSSDIYSPYPVVHHHLDSMLKSPCNGSENNLSKKRKQEYQYPITPVNDFYLPSQQQQKSQLLYSQQQQPQYNLAYQHQFASAAMFNPTSWNDYVHSNPSTPSNSPPPQPPPRSDAVNINDYIVADANLSLSTPDNVYELEQLYNPYGTIATLPLNTTSNFENPANYDYADVADASIAAASSGNSPIPSSEGVLRDHPQIDGSIDSTDDQVDSQKNSSYDSLAGLAAAAAMVSCGRDTQASTASNSMSDEAGSTFLDGVTTTNTNMTDGYTFINPAISTDQLLERAATISRTPSFDSISTTPQHGSVFNSEKIIENPQTIIPAAITITQPYTPQQTFAPMLTQTPSTIDLAESDYFNSKQLSQKQQQRRRRSSSTSNPPNIKVEPRTPALSPPESPNDSASSTSSSPPSPSPPHTPTYMRRMSISPTIMEEEEEMLSSANNPTNLPLVASGFVSDMSTVNPRLTQAVTPNLMRTVIHQYLSSANPSTMGEKTVMVLTSKVAQKSYGTEKRFLCPPPTTLILGSSWWSPSPHNLNHSTSSTTYSPPKISVGISGEQGHQQGILEWISPSGNPLDPNSCSEMAFSGKCVSKHLYINDADEKRKRVEVLVNIQSPLGHDFGTFASKPIKVISKPSKKRQSVKNMELCIHHGTTISLFNRIRSQTVSTKYLGVSMQNANQTFGPWNYGNGQMASNPTEQPHPCFVARTGSWDPFIIWIVDPHYVKGKEDHSSQPTNPTFPRPPPSAIKSTSGNPIPIHYNQQIVLQCLTTGMTSPTMVIRKVDKGSMVIGGGIVEELSGFGEAEEALGDPVSQLHKVAFQIKETNVTSSPSTSPTFQPANRQHPPGPGTYLACLGDIVGMQRANEGRKIIAQPPSLSINTNFLGMKTNPSLSEIPAAVAAAWASATIDFPVNTSSLSESAVVSTEGGKVIRKRRVSSSIVVRPTSQLSKTALAKNRRRVNSLSGVASEVDLAKFAANARNSVGHRSHDNAGALWTEDVTDAAVWTIVGTDCASISSIQPSTSGSSSATPNTITISGENFTRDLIVWFGDIQSPKTEFRSKECMVCLLPEELMYEMEHQNNIKRDINLQSQHLQLLSNGRVGVAGRPILLSRSDG</sequence>
<feature type="compositionally biased region" description="Pro residues" evidence="7">
    <location>
        <begin position="112"/>
        <end position="121"/>
    </location>
</feature>
<feature type="region of interest" description="Disordered" evidence="7">
    <location>
        <begin position="367"/>
        <end position="427"/>
    </location>
</feature>
<feature type="region of interest" description="Disordered" evidence="7">
    <location>
        <begin position="188"/>
        <end position="225"/>
    </location>
</feature>
<dbReference type="InterPro" id="IPR013783">
    <property type="entry name" value="Ig-like_fold"/>
</dbReference>
<evidence type="ECO:0000256" key="6">
    <source>
        <dbReference type="ARBA" id="ARBA00023242"/>
    </source>
</evidence>
<feature type="region of interest" description="Disordered" evidence="7">
    <location>
        <begin position="103"/>
        <end position="124"/>
    </location>
</feature>
<evidence type="ECO:0000259" key="9">
    <source>
        <dbReference type="SMART" id="SM01268"/>
    </source>
</evidence>
<evidence type="ECO:0000256" key="3">
    <source>
        <dbReference type="ARBA" id="ARBA00023015"/>
    </source>
</evidence>
<dbReference type="Proteomes" id="UP000789342">
    <property type="component" value="Unassembled WGS sequence"/>
</dbReference>
<dbReference type="InterPro" id="IPR037095">
    <property type="entry name" value="RBP-J/Cbf11_DNA-bd_sf"/>
</dbReference>
<dbReference type="PANTHER" id="PTHR10665">
    <property type="entry name" value="RECOMBINING BINDING PROTEIN SUPPRESSOR OF HAIRLESS"/>
    <property type="match status" value="1"/>
</dbReference>
<dbReference type="GO" id="GO:0001228">
    <property type="term" value="F:DNA-binding transcription activator activity, RNA polymerase II-specific"/>
    <property type="evidence" value="ECO:0007669"/>
    <property type="project" value="InterPro"/>
</dbReference>
<feature type="compositionally biased region" description="Low complexity" evidence="7">
    <location>
        <begin position="404"/>
        <end position="414"/>
    </location>
</feature>
<feature type="domain" description="RBP-J/Cbf11/Cbf12 DNA binding" evidence="8">
    <location>
        <begin position="500"/>
        <end position="650"/>
    </location>
</feature>
<dbReference type="AlphaFoldDB" id="A0A9N9EUH5"/>
<dbReference type="SUPFAM" id="SSF81296">
    <property type="entry name" value="E set domains"/>
    <property type="match status" value="1"/>
</dbReference>
<dbReference type="Pfam" id="PF20144">
    <property type="entry name" value="TIG_SUH"/>
    <property type="match status" value="1"/>
</dbReference>
<comment type="similarity">
    <text evidence="2">Belongs to the Su(H) family.</text>
</comment>
<feature type="domain" description="Beta-trefoil DNA-binding" evidence="9">
    <location>
        <begin position="651"/>
        <end position="906"/>
    </location>
</feature>
<dbReference type="SUPFAM" id="SSF49417">
    <property type="entry name" value="p53-like transcription factors"/>
    <property type="match status" value="1"/>
</dbReference>
<keyword evidence="3" id="KW-0805">Transcription regulation</keyword>
<dbReference type="EMBL" id="CAJVPV010015541">
    <property type="protein sequence ID" value="CAG8692600.1"/>
    <property type="molecule type" value="Genomic_DNA"/>
</dbReference>
<comment type="subcellular location">
    <subcellularLocation>
        <location evidence="1">Nucleus</location>
    </subcellularLocation>
</comment>
<evidence type="ECO:0000256" key="4">
    <source>
        <dbReference type="ARBA" id="ARBA00023125"/>
    </source>
</evidence>
<evidence type="ECO:0000256" key="2">
    <source>
        <dbReference type="ARBA" id="ARBA00009704"/>
    </source>
</evidence>
<dbReference type="GO" id="GO:0000978">
    <property type="term" value="F:RNA polymerase II cis-regulatory region sequence-specific DNA binding"/>
    <property type="evidence" value="ECO:0007669"/>
    <property type="project" value="InterPro"/>
</dbReference>
<keyword evidence="11" id="KW-1185">Reference proteome</keyword>